<dbReference type="Proteomes" id="UP000035963">
    <property type="component" value="Unassembled WGS sequence"/>
</dbReference>
<feature type="transmembrane region" description="Helical" evidence="1">
    <location>
        <begin position="43"/>
        <end position="60"/>
    </location>
</feature>
<name>A0A0J1D5M9_9BURK</name>
<protein>
    <submittedName>
        <fullName evidence="2">Uncharacterized protein</fullName>
    </submittedName>
</protein>
<reference evidence="2 3" key="1">
    <citation type="journal article" date="2015" name="Genome Announc.">
        <title>Draft Genome Sequence of Burkholderia sp. Strain PML1(12), an Ectomycorrhizosphere-Inhabiting Bacterium with Effective Mineral-Weathering Ability.</title>
        <authorList>
            <person name="Uroz S."/>
            <person name="Oger P."/>
        </authorList>
    </citation>
    <scope>NUCLEOTIDE SEQUENCE [LARGE SCALE GENOMIC DNA]</scope>
    <source>
        <strain evidence="3">PML1(12)</strain>
    </source>
</reference>
<accession>A0A0J1D5M9</accession>
<evidence type="ECO:0000313" key="2">
    <source>
        <dbReference type="EMBL" id="KLU28017.1"/>
    </source>
</evidence>
<sequence length="107" mass="11538">MSGARFEFAEDWRVRSAHNQLREALAEVFADFPRRQKIRPSRLLWGATAAFVAVAAGSVFQCVSAYSGFFDAGAAALTVTVALAAEAWNGEGRRPVAFEIGQDGLTT</sequence>
<proteinExistence type="predicted"/>
<evidence type="ECO:0000313" key="3">
    <source>
        <dbReference type="Proteomes" id="UP000035963"/>
    </source>
</evidence>
<keyword evidence="1" id="KW-0472">Membrane</keyword>
<dbReference type="EMBL" id="AEJF01000006">
    <property type="protein sequence ID" value="KLU28017.1"/>
    <property type="molecule type" value="Genomic_DNA"/>
</dbReference>
<keyword evidence="3" id="KW-1185">Reference proteome</keyword>
<dbReference type="PATRIC" id="fig|908627.4.peg.245"/>
<organism evidence="2 3">
    <name type="scientific">Caballeronia mineralivorans PML1(12)</name>
    <dbReference type="NCBI Taxonomy" id="908627"/>
    <lineage>
        <taxon>Bacteria</taxon>
        <taxon>Pseudomonadati</taxon>
        <taxon>Pseudomonadota</taxon>
        <taxon>Betaproteobacteria</taxon>
        <taxon>Burkholderiales</taxon>
        <taxon>Burkholderiaceae</taxon>
        <taxon>Caballeronia</taxon>
    </lineage>
</organism>
<comment type="caution">
    <text evidence="2">The sequence shown here is derived from an EMBL/GenBank/DDBJ whole genome shotgun (WGS) entry which is preliminary data.</text>
</comment>
<dbReference type="AlphaFoldDB" id="A0A0J1D5M9"/>
<evidence type="ECO:0000256" key="1">
    <source>
        <dbReference type="SAM" id="Phobius"/>
    </source>
</evidence>
<keyword evidence="1" id="KW-0812">Transmembrane</keyword>
<gene>
    <name evidence="2" type="ORF">EOS_01135</name>
</gene>
<keyword evidence="1" id="KW-1133">Transmembrane helix</keyword>